<dbReference type="InterPro" id="IPR058813">
    <property type="entry name" value="DNA-SBD_ScoMcrA"/>
</dbReference>
<evidence type="ECO:0000313" key="4">
    <source>
        <dbReference type="Proteomes" id="UP000007519"/>
    </source>
</evidence>
<feature type="domain" description="HNH nuclease" evidence="1">
    <location>
        <begin position="181"/>
        <end position="234"/>
    </location>
</feature>
<evidence type="ECO:0000259" key="1">
    <source>
        <dbReference type="Pfam" id="PF13391"/>
    </source>
</evidence>
<feature type="domain" description="ScoMcrA-like DNA sulfur-binding" evidence="2">
    <location>
        <begin position="4"/>
        <end position="152"/>
    </location>
</feature>
<keyword evidence="3" id="KW-0540">Nuclease</keyword>
<organism evidence="3 4">
    <name type="scientific">Saprospira grandis (strain Lewin)</name>
    <dbReference type="NCBI Taxonomy" id="984262"/>
    <lineage>
        <taxon>Bacteria</taxon>
        <taxon>Pseudomonadati</taxon>
        <taxon>Bacteroidota</taxon>
        <taxon>Saprospiria</taxon>
        <taxon>Saprospirales</taxon>
        <taxon>Saprospiraceae</taxon>
        <taxon>Saprospira</taxon>
    </lineage>
</organism>
<dbReference type="eggNOG" id="COG3440">
    <property type="taxonomic scope" value="Bacteria"/>
</dbReference>
<dbReference type="Pfam" id="PF13391">
    <property type="entry name" value="HNH_2"/>
    <property type="match status" value="1"/>
</dbReference>
<evidence type="ECO:0000313" key="3">
    <source>
        <dbReference type="EMBL" id="AFC25002.1"/>
    </source>
</evidence>
<evidence type="ECO:0000259" key="2">
    <source>
        <dbReference type="Pfam" id="PF26340"/>
    </source>
</evidence>
<sequence>MDRKELESRWAKIKSWKAKGKRAPHKPLLLLYALAAWQQGRTKLQYAEEEAKLKDYFREFGPPNSAPGPNYPFVYLSSDKIWELSELHRIDGKINSSPKRLREEGISAQFPAEMQALLREQPDLVGHLAEQLLQRNFPESLHQNILQAVGLELEPAFLLSKRRKRDPRFRGQILEAYGYACAVCGFNLRLGHQPLALEAAHIKWHQAGGPDRAENGLALCSMHHKLFDLGAFRIDDSLRMQVSHKVHGEGLDYYLLRHQAQQIRLPHLKKYRPKEDYLDWHLQEVFQGYSRD</sequence>
<dbReference type="HOGENOM" id="CLU_075532_0_0_10"/>
<dbReference type="InterPro" id="IPR011396">
    <property type="entry name" value="PT_DNA_restrict"/>
</dbReference>
<keyword evidence="4" id="KW-1185">Reference proteome</keyword>
<dbReference type="STRING" id="984262.SGRA_2273"/>
<keyword evidence="3" id="KW-0378">Hydrolase</keyword>
<dbReference type="Pfam" id="PF26340">
    <property type="entry name" value="DNA-SBD_ScoMcrA"/>
    <property type="match status" value="1"/>
</dbReference>
<accession>H6L3Q4</accession>
<name>H6L3Q4_SAPGL</name>
<dbReference type="EMBL" id="CP002831">
    <property type="protein sequence ID" value="AFC25002.1"/>
    <property type="molecule type" value="Genomic_DNA"/>
</dbReference>
<dbReference type="NCBIfam" id="NF045808">
    <property type="entry name" value="PT-DNA_restrict"/>
    <property type="match status" value="1"/>
</dbReference>
<keyword evidence="3" id="KW-0255">Endonuclease</keyword>
<protein>
    <submittedName>
        <fullName evidence="3">Restriction endonuclease</fullName>
    </submittedName>
</protein>
<dbReference type="GO" id="GO:0004519">
    <property type="term" value="F:endonuclease activity"/>
    <property type="evidence" value="ECO:0007669"/>
    <property type="project" value="UniProtKB-KW"/>
</dbReference>
<dbReference type="InterPro" id="IPR003615">
    <property type="entry name" value="HNH_nuc"/>
</dbReference>
<dbReference type="KEGG" id="sgn:SGRA_2273"/>
<gene>
    <name evidence="3" type="ordered locus">SGRA_2273</name>
</gene>
<dbReference type="Proteomes" id="UP000007519">
    <property type="component" value="Chromosome"/>
</dbReference>
<dbReference type="OrthoDB" id="67788at2"/>
<proteinExistence type="predicted"/>
<dbReference type="CDD" id="cd00085">
    <property type="entry name" value="HNHc"/>
    <property type="match status" value="1"/>
</dbReference>
<dbReference type="Gene3D" id="1.10.30.50">
    <property type="match status" value="1"/>
</dbReference>
<dbReference type="AlphaFoldDB" id="H6L3Q4"/>
<reference evidence="3 4" key="1">
    <citation type="journal article" date="2012" name="Stand. Genomic Sci.">
        <title>Complete genome sequencing and analysis of Saprospira grandis str. Lewin, a predatory marine bacterium.</title>
        <authorList>
            <person name="Saw J.H."/>
            <person name="Yuryev A."/>
            <person name="Kanbe M."/>
            <person name="Hou S."/>
            <person name="Young A.G."/>
            <person name="Aizawa S."/>
            <person name="Alam M."/>
        </authorList>
    </citation>
    <scope>NUCLEOTIDE SEQUENCE [LARGE SCALE GENOMIC DNA]</scope>
    <source>
        <strain evidence="3 4">Lewin</strain>
    </source>
</reference>
<dbReference type="RefSeq" id="WP_015692617.1">
    <property type="nucleotide sequence ID" value="NC_016940.1"/>
</dbReference>
<dbReference type="PIRSF" id="PIRSF030850">
    <property type="entry name" value="UCP030850"/>
    <property type="match status" value="1"/>
</dbReference>